<organism evidence="3">
    <name type="scientific">Triticum aestivum</name>
    <name type="common">Wheat</name>
    <dbReference type="NCBI Taxonomy" id="4565"/>
    <lineage>
        <taxon>Eukaryota</taxon>
        <taxon>Viridiplantae</taxon>
        <taxon>Streptophyta</taxon>
        <taxon>Embryophyta</taxon>
        <taxon>Tracheophyta</taxon>
        <taxon>Spermatophyta</taxon>
        <taxon>Magnoliopsida</taxon>
        <taxon>Liliopsida</taxon>
        <taxon>Poales</taxon>
        <taxon>Poaceae</taxon>
        <taxon>BOP clade</taxon>
        <taxon>Pooideae</taxon>
        <taxon>Triticodae</taxon>
        <taxon>Triticeae</taxon>
        <taxon>Triticinae</taxon>
        <taxon>Triticum</taxon>
    </lineage>
</organism>
<keyword evidence="2" id="KW-1133">Transmembrane helix</keyword>
<dbReference type="Gramene" id="TraesARI1B03G00365200.1">
    <property type="protein sequence ID" value="TraesARI1B03G00365200.1.CDS1"/>
    <property type="gene ID" value="TraesARI1B03G00365200"/>
</dbReference>
<accession>A0A3B5Z2N7</accession>
<dbReference type="Gramene" id="TraesJUL1B03G00361720.1">
    <property type="protein sequence ID" value="TraesJUL1B03G00361720.1.CDS1"/>
    <property type="gene ID" value="TraesJUL1B03G00361720"/>
</dbReference>
<sequence>MAMRGGGRARQNAIRSGIVVLGAAAFAYLSYRVGFKPYLDRAQEAMDSQIHSSDHAAAAAAAAASASASWEDQTGHPEGDGGLAPSRDPATVLRD</sequence>
<dbReference type="Gramene" id="TraesSTA1B03G00360140.1">
    <property type="protein sequence ID" value="TraesSTA1B03G00360140.1.CDS1"/>
    <property type="gene ID" value="TraesSTA1B03G00360140"/>
</dbReference>
<reference evidence="3" key="1">
    <citation type="submission" date="2018-08" db="EMBL/GenBank/DDBJ databases">
        <authorList>
            <person name="Rossello M."/>
        </authorList>
    </citation>
    <scope>NUCLEOTIDE SEQUENCE [LARGE SCALE GENOMIC DNA]</scope>
    <source>
        <strain evidence="3">cv. Chinese Spring</strain>
    </source>
</reference>
<dbReference type="Gramene" id="TraesCLE_scaffold_067063_01G000100.1">
    <property type="protein sequence ID" value="TraesCLE_scaffold_067063_01G000100.1"/>
    <property type="gene ID" value="TraesCLE_scaffold_067063_01G000100"/>
</dbReference>
<dbReference type="InterPro" id="IPR038944">
    <property type="entry name" value="OEP7-like"/>
</dbReference>
<dbReference type="Gramene" id="TraesLAC1B03G00364480.1">
    <property type="protein sequence ID" value="TraesLAC1B03G00364480.1.CDS1"/>
    <property type="gene ID" value="TraesLAC1B03G00364480"/>
</dbReference>
<dbReference type="Gramene" id="TraesROB_scaffold_057717_01G000200.1">
    <property type="protein sequence ID" value="TraesROB_scaffold_057717_01G000200.1"/>
    <property type="gene ID" value="TraesROB_scaffold_057717_01G000200"/>
</dbReference>
<dbReference type="Gramene" id="TraesLDM1B03G00361600.1">
    <property type="protein sequence ID" value="TraesLDM1B03G00361600.1.CDS1"/>
    <property type="gene ID" value="TraesLDM1B03G00361600"/>
</dbReference>
<dbReference type="AlphaFoldDB" id="A0A3B5Z2N7"/>
<dbReference type="Gramene" id="TraesMAC1B03G00362060.1">
    <property type="protein sequence ID" value="TraesMAC1B03G00362060.1.CDS1"/>
    <property type="gene ID" value="TraesMAC1B03G00362060"/>
</dbReference>
<dbReference type="OrthoDB" id="754892at2759"/>
<dbReference type="Gramene" id="TraesPARA_EIv1.0_0199410.1">
    <property type="protein sequence ID" value="TraesPARA_EIv1.0_0199410.1.CDS1"/>
    <property type="gene ID" value="TraesPARA_EIv1.0_0199410"/>
</dbReference>
<name>A0A3B5Z2N7_WHEAT</name>
<reference evidence="3" key="2">
    <citation type="submission" date="2018-10" db="UniProtKB">
        <authorList>
            <consortium name="EnsemblPlants"/>
        </authorList>
    </citation>
    <scope>IDENTIFICATION</scope>
</reference>
<dbReference type="Gramene" id="TraesSYM1B03G00367470.1">
    <property type="protein sequence ID" value="TraesSYM1B03G00367470.1.CDS1"/>
    <property type="gene ID" value="TraesSYM1B03G00367470"/>
</dbReference>
<evidence type="ECO:0000256" key="2">
    <source>
        <dbReference type="SAM" id="Phobius"/>
    </source>
</evidence>
<dbReference type="PANTHER" id="PTHR33982:SF4">
    <property type="entry name" value="TRANSMEMBRANE PROTEIN"/>
    <property type="match status" value="1"/>
</dbReference>
<keyword evidence="2" id="KW-0472">Membrane</keyword>
<dbReference type="Gramene" id="TraesWEE_scaffold_052467_01G000200.1">
    <property type="protein sequence ID" value="TraesWEE_scaffold_052467_01G000200.1"/>
    <property type="gene ID" value="TraesWEE_scaffold_052467_01G000200"/>
</dbReference>
<evidence type="ECO:0000256" key="1">
    <source>
        <dbReference type="SAM" id="MobiDB-lite"/>
    </source>
</evidence>
<dbReference type="EnsemblPlants" id="TraesCS1B02G366900.1">
    <property type="protein sequence ID" value="TraesCS1B02G366900.1.cds1"/>
    <property type="gene ID" value="TraesCS1B02G366900"/>
</dbReference>
<feature type="region of interest" description="Disordered" evidence="1">
    <location>
        <begin position="63"/>
        <end position="95"/>
    </location>
</feature>
<dbReference type="Gramene" id="TraesCS1B03G1002100.1">
    <property type="protein sequence ID" value="TraesCS1B03G1002100.1.CDS1"/>
    <property type="gene ID" value="TraesCS1B03G1002100"/>
</dbReference>
<keyword evidence="2" id="KW-0812">Transmembrane</keyword>
<protein>
    <submittedName>
        <fullName evidence="3">Uncharacterized protein</fullName>
    </submittedName>
</protein>
<proteinExistence type="predicted"/>
<keyword evidence="4" id="KW-1185">Reference proteome</keyword>
<dbReference type="Gramene" id="TraesCAD_scaffold_058670_01G000100.1">
    <property type="protein sequence ID" value="TraesCAD_scaffold_058670_01G000100.1"/>
    <property type="gene ID" value="TraesCAD_scaffold_058670_01G000100"/>
</dbReference>
<evidence type="ECO:0000313" key="3">
    <source>
        <dbReference type="EnsemblPlants" id="TraesCS1B02G366900.1.cds1"/>
    </source>
</evidence>
<evidence type="ECO:0000313" key="4">
    <source>
        <dbReference type="Proteomes" id="UP000019116"/>
    </source>
</evidence>
<dbReference type="Gramene" id="TraesCS1B02G366900.1">
    <property type="protein sequence ID" value="TraesCS1B02G366900.1.cds1"/>
    <property type="gene ID" value="TraesCS1B02G366900"/>
</dbReference>
<dbReference type="Proteomes" id="UP000019116">
    <property type="component" value="Chromosome 1B"/>
</dbReference>
<dbReference type="PANTHER" id="PTHR33982">
    <property type="entry name" value="OUTER ENVELOPE MEMBRANE PROTEIN 7-RELATED"/>
    <property type="match status" value="1"/>
</dbReference>
<dbReference type="PaxDb" id="4565-Traes_1BL_1EE3F9746.2"/>
<dbReference type="OMA" id="QPGHAGE"/>
<feature type="transmembrane region" description="Helical" evidence="2">
    <location>
        <begin position="12"/>
        <end position="31"/>
    </location>
</feature>